<reference evidence="3 4" key="1">
    <citation type="submission" date="2024-04" db="EMBL/GenBank/DDBJ databases">
        <title>Symmetric and asymmetric DNA N6-adenine methylation regulates different biological responses in Mucorales.</title>
        <authorList>
            <consortium name="Lawrence Berkeley National Laboratory"/>
            <person name="Lax C."/>
            <person name="Mondo S.J."/>
            <person name="Osorio-Concepcion M."/>
            <person name="Muszewska A."/>
            <person name="Corrochano-Luque M."/>
            <person name="Gutierrez G."/>
            <person name="Riley R."/>
            <person name="Lipzen A."/>
            <person name="Guo J."/>
            <person name="Hundley H."/>
            <person name="Amirebrahimi M."/>
            <person name="Ng V."/>
            <person name="Lorenzo-Gutierrez D."/>
            <person name="Binder U."/>
            <person name="Yang J."/>
            <person name="Song Y."/>
            <person name="Canovas D."/>
            <person name="Navarro E."/>
            <person name="Freitag M."/>
            <person name="Gabaldon T."/>
            <person name="Grigoriev I.V."/>
            <person name="Corrochano L.M."/>
            <person name="Nicolas F.E."/>
            <person name="Garre V."/>
        </authorList>
    </citation>
    <scope>NUCLEOTIDE SEQUENCE [LARGE SCALE GENOMIC DNA]</scope>
    <source>
        <strain evidence="3 4">L51</strain>
    </source>
</reference>
<dbReference type="PANTHER" id="PTHR10701">
    <property type="entry name" value="SMALL NUCLEAR RIBONUCLEOPROTEIN-ASSOCIATED PROTEIN B AND N"/>
    <property type="match status" value="1"/>
</dbReference>
<dbReference type="InterPro" id="IPR050914">
    <property type="entry name" value="snRNP_SmB/NAA38-like"/>
</dbReference>
<dbReference type="SMART" id="SM00651">
    <property type="entry name" value="Sm"/>
    <property type="match status" value="1"/>
</dbReference>
<keyword evidence="1" id="KW-0812">Transmembrane</keyword>
<evidence type="ECO:0000313" key="3">
    <source>
        <dbReference type="EMBL" id="KAL0097610.1"/>
    </source>
</evidence>
<dbReference type="CDD" id="cd06168">
    <property type="entry name" value="LSMD1"/>
    <property type="match status" value="1"/>
</dbReference>
<dbReference type="InterPro" id="IPR010920">
    <property type="entry name" value="LSM_dom_sf"/>
</dbReference>
<protein>
    <recommendedName>
        <fullName evidence="2">Sm domain-containing protein</fullName>
    </recommendedName>
</protein>
<gene>
    <name evidence="3" type="ORF">J3Q64DRAFT_1714310</name>
</gene>
<dbReference type="Proteomes" id="UP001448207">
    <property type="component" value="Unassembled WGS sequence"/>
</dbReference>
<keyword evidence="1" id="KW-1133">Transmembrane helix</keyword>
<keyword evidence="1" id="KW-0472">Membrane</keyword>
<dbReference type="Gene3D" id="2.30.30.100">
    <property type="match status" value="1"/>
</dbReference>
<organism evidence="3 4">
    <name type="scientific">Phycomyces blakesleeanus</name>
    <dbReference type="NCBI Taxonomy" id="4837"/>
    <lineage>
        <taxon>Eukaryota</taxon>
        <taxon>Fungi</taxon>
        <taxon>Fungi incertae sedis</taxon>
        <taxon>Mucoromycota</taxon>
        <taxon>Mucoromycotina</taxon>
        <taxon>Mucoromycetes</taxon>
        <taxon>Mucorales</taxon>
        <taxon>Phycomycetaceae</taxon>
        <taxon>Phycomyces</taxon>
    </lineage>
</organism>
<dbReference type="InterPro" id="IPR001163">
    <property type="entry name" value="Sm_dom_euk/arc"/>
</dbReference>
<feature type="transmembrane region" description="Helical" evidence="1">
    <location>
        <begin position="71"/>
        <end position="92"/>
    </location>
</feature>
<evidence type="ECO:0000256" key="1">
    <source>
        <dbReference type="SAM" id="Phobius"/>
    </source>
</evidence>
<dbReference type="PANTHER" id="PTHR10701:SF5">
    <property type="entry name" value="N-ALPHA-ACETYLTRANSFERASE 38, NATC AUXILIARY SUBUNIT"/>
    <property type="match status" value="1"/>
</dbReference>
<evidence type="ECO:0000313" key="4">
    <source>
        <dbReference type="Proteomes" id="UP001448207"/>
    </source>
</evidence>
<name>A0ABR3BGT3_PHYBL</name>
<comment type="caution">
    <text evidence="3">The sequence shown here is derived from an EMBL/GenBank/DDBJ whole genome shotgun (WGS) entry which is preliminary data.</text>
</comment>
<accession>A0ABR3BGT3</accession>
<dbReference type="Pfam" id="PF01423">
    <property type="entry name" value="LSM"/>
    <property type="match status" value="1"/>
</dbReference>
<feature type="domain" description="Sm" evidence="2">
    <location>
        <begin position="9"/>
        <end position="114"/>
    </location>
</feature>
<dbReference type="EMBL" id="JBCLYO010000001">
    <property type="protein sequence ID" value="KAL0097610.1"/>
    <property type="molecule type" value="Genomic_DNA"/>
</dbReference>
<proteinExistence type="predicted"/>
<dbReference type="InterPro" id="IPR034110">
    <property type="entry name" value="LSMD1_Sm"/>
</dbReference>
<sequence length="124" mass="14552">MVADTENIQRLRTYLNFKTRIQISDGRTFIGVFMCVDKDKNIILAHAEEFRGGDCNIILDSIQYHIYSFKCGLFFGLYFSFFKYIYIAYYYLLDEKRLVGLVMIPGKHLVKVEAENMNADDLYS</sequence>
<keyword evidence="4" id="KW-1185">Reference proteome</keyword>
<dbReference type="SUPFAM" id="SSF50182">
    <property type="entry name" value="Sm-like ribonucleoproteins"/>
    <property type="match status" value="1"/>
</dbReference>
<evidence type="ECO:0000259" key="2">
    <source>
        <dbReference type="SMART" id="SM00651"/>
    </source>
</evidence>